<proteinExistence type="predicted"/>
<dbReference type="EMBL" id="MT360682">
    <property type="protein sequence ID" value="QJT70651.1"/>
    <property type="molecule type" value="Genomic_DNA"/>
</dbReference>
<accession>A0A6M5C976</accession>
<protein>
    <submittedName>
        <fullName evidence="1">Uncharacterized protein</fullName>
    </submittedName>
</protein>
<reference evidence="1" key="1">
    <citation type="submission" date="2020-04" db="EMBL/GenBank/DDBJ databases">
        <authorList>
            <person name="Kumar P."/>
            <person name="Meghvansi M.K."/>
            <person name="Kamboj D.V."/>
        </authorList>
    </citation>
    <scope>NUCLEOTIDE SEQUENCE [LARGE SCALE GENOMIC DNA]</scope>
</reference>
<name>A0A6M5C976_9CAUD</name>
<sequence length="76" mass="8769">MPCRVTNQEDKMIDLILNKLKYTNDDEANLIISRLRYQIENLEDRLAKSKRHIDAHAPSTVELLIWSGSSLSALMK</sequence>
<gene>
    <name evidence="1" type="ORF">2019VC1_46</name>
</gene>
<organism evidence="1">
    <name type="scientific">Vibrio phage Vc1</name>
    <dbReference type="NCBI Taxonomy" id="1480731"/>
    <lineage>
        <taxon>Viruses</taxon>
        <taxon>Duplodnaviria</taxon>
        <taxon>Heunggongvirae</taxon>
        <taxon>Uroviricota</taxon>
        <taxon>Caudoviricetes</taxon>
        <taxon>Drexlerviridae</taxon>
        <taxon>Jhansiroadvirus</taxon>
        <taxon>Jhansiroadvirus gwaliVC1</taxon>
    </lineage>
</organism>
<evidence type="ECO:0000313" key="1">
    <source>
        <dbReference type="EMBL" id="QJT70651.1"/>
    </source>
</evidence>